<keyword evidence="3" id="KW-0560">Oxidoreductase</keyword>
<name>A0A1G6IRA9_9FIRM</name>
<comment type="pathway">
    <text evidence="1 3">Metabolic intermediate biosynthesis; chorismate biosynthesis; chorismate from D-erythrose 4-phosphate and phosphoenolpyruvate: step 4/7.</text>
</comment>
<keyword evidence="2 3" id="KW-0057">Aromatic amino acid biosynthesis</keyword>
<gene>
    <name evidence="3" type="primary">aroE</name>
    <name evidence="5" type="ORF">SAMN04487864_102199</name>
</gene>
<comment type="catalytic activity">
    <reaction evidence="3">
        <text>shikimate + NADP(+) = 3-dehydroshikimate + NADPH + H(+)</text>
        <dbReference type="Rhea" id="RHEA:17737"/>
        <dbReference type="ChEBI" id="CHEBI:15378"/>
        <dbReference type="ChEBI" id="CHEBI:16630"/>
        <dbReference type="ChEBI" id="CHEBI:36208"/>
        <dbReference type="ChEBI" id="CHEBI:57783"/>
        <dbReference type="ChEBI" id="CHEBI:58349"/>
        <dbReference type="EC" id="1.1.1.25"/>
    </reaction>
</comment>
<dbReference type="GO" id="GO:0004764">
    <property type="term" value="F:shikimate 3-dehydrogenase (NADP+) activity"/>
    <property type="evidence" value="ECO:0007669"/>
    <property type="project" value="UniProtKB-UniRule"/>
</dbReference>
<dbReference type="GO" id="GO:0009423">
    <property type="term" value="P:chorismate biosynthetic process"/>
    <property type="evidence" value="ECO:0007669"/>
    <property type="project" value="UniProtKB-UniRule"/>
</dbReference>
<feature type="binding site" evidence="3">
    <location>
        <position position="99"/>
    </location>
    <ligand>
        <name>shikimate</name>
        <dbReference type="ChEBI" id="CHEBI:36208"/>
    </ligand>
</feature>
<evidence type="ECO:0000256" key="3">
    <source>
        <dbReference type="HAMAP-Rule" id="MF_00222"/>
    </source>
</evidence>
<evidence type="ECO:0000256" key="1">
    <source>
        <dbReference type="ARBA" id="ARBA00004871"/>
    </source>
</evidence>
<dbReference type="GO" id="GO:0005829">
    <property type="term" value="C:cytosol"/>
    <property type="evidence" value="ECO:0007669"/>
    <property type="project" value="TreeGrafter"/>
</dbReference>
<feature type="binding site" evidence="3">
    <location>
        <position position="84"/>
    </location>
    <ligand>
        <name>shikimate</name>
        <dbReference type="ChEBI" id="CHEBI:36208"/>
    </ligand>
</feature>
<dbReference type="SUPFAM" id="SSF53223">
    <property type="entry name" value="Aminoacid dehydrogenase-like, N-terminal domain"/>
    <property type="match status" value="1"/>
</dbReference>
<feature type="binding site" evidence="3">
    <location>
        <position position="210"/>
    </location>
    <ligand>
        <name>shikimate</name>
        <dbReference type="ChEBI" id="CHEBI:36208"/>
    </ligand>
</feature>
<dbReference type="HAMAP" id="MF_00222">
    <property type="entry name" value="Shikimate_DH_AroE"/>
    <property type="match status" value="1"/>
</dbReference>
<feature type="binding site" evidence="3">
    <location>
        <position position="59"/>
    </location>
    <ligand>
        <name>shikimate</name>
        <dbReference type="ChEBI" id="CHEBI:36208"/>
    </ligand>
</feature>
<dbReference type="InterPro" id="IPR022893">
    <property type="entry name" value="Shikimate_DH_fam"/>
</dbReference>
<sequence>MKFGLLGARLGHSLSPQIHQEVFRQLGIEATYELIEVPTEKLADKVAELRKNYRGLNVTIPHKVAVMDSLDYIAAEAGAIGAVNTILFKDGMASGFNTDYFGFARLLEHNGLVPEGKKVCVLGTGGASRAILQCVKDMQAQSITVISRVIENAPEDIRAHYTVKTYEDLKTLDGDLLINCTPVGMYPNVEASPVDGAVMEHFAAAVDIIYNPSETKFMKLARQQGKLAVNGLFMLVAQAVAADEIWLERKLDAGLIAGVTDTIATLL</sequence>
<feature type="domain" description="Shikimate dehydrogenase substrate binding N-terminal" evidence="4">
    <location>
        <begin position="5"/>
        <end position="86"/>
    </location>
</feature>
<dbReference type="OrthoDB" id="9792692at2"/>
<dbReference type="PANTHER" id="PTHR21089">
    <property type="entry name" value="SHIKIMATE DEHYDROGENASE"/>
    <property type="match status" value="1"/>
</dbReference>
<feature type="binding site" evidence="3">
    <location>
        <begin position="13"/>
        <end position="15"/>
    </location>
    <ligand>
        <name>shikimate</name>
        <dbReference type="ChEBI" id="CHEBI:36208"/>
    </ligand>
</feature>
<dbReference type="Pfam" id="PF08501">
    <property type="entry name" value="Shikimate_dh_N"/>
    <property type="match status" value="1"/>
</dbReference>
<comment type="caution">
    <text evidence="3">Lacks conserved residue(s) required for the propagation of feature annotation.</text>
</comment>
<protein>
    <recommendedName>
        <fullName evidence="3">Shikimate dehydrogenase (NADP(+))</fullName>
        <shortName evidence="3">SDH</shortName>
        <ecNumber evidence="3">1.1.1.25</ecNumber>
    </recommendedName>
</protein>
<dbReference type="PANTHER" id="PTHR21089:SF1">
    <property type="entry name" value="BIFUNCTIONAL 3-DEHYDROQUINATE DEHYDRATASE_SHIKIMATE DEHYDROGENASE, CHLOROPLASTIC"/>
    <property type="match status" value="1"/>
</dbReference>
<evidence type="ECO:0000259" key="4">
    <source>
        <dbReference type="Pfam" id="PF08501"/>
    </source>
</evidence>
<organism evidence="5 6">
    <name type="scientific">Succiniclasticum ruminis</name>
    <dbReference type="NCBI Taxonomy" id="40841"/>
    <lineage>
        <taxon>Bacteria</taxon>
        <taxon>Bacillati</taxon>
        <taxon>Bacillota</taxon>
        <taxon>Negativicutes</taxon>
        <taxon>Acidaminococcales</taxon>
        <taxon>Acidaminococcaceae</taxon>
        <taxon>Succiniclasticum</taxon>
    </lineage>
</organism>
<dbReference type="AlphaFoldDB" id="A0A1G6IRA9"/>
<dbReference type="RefSeq" id="WP_093729371.1">
    <property type="nucleotide sequence ID" value="NZ_FMYW01000002.1"/>
</dbReference>
<dbReference type="GO" id="GO:0019632">
    <property type="term" value="P:shikimate metabolic process"/>
    <property type="evidence" value="ECO:0007669"/>
    <property type="project" value="TreeGrafter"/>
</dbReference>
<dbReference type="InterPro" id="IPR046346">
    <property type="entry name" value="Aminoacid_DH-like_N_sf"/>
</dbReference>
<feature type="binding site" evidence="3">
    <location>
        <position position="238"/>
    </location>
    <ligand>
        <name>shikimate</name>
        <dbReference type="ChEBI" id="CHEBI:36208"/>
    </ligand>
</feature>
<dbReference type="GO" id="GO:0009073">
    <property type="term" value="P:aromatic amino acid family biosynthetic process"/>
    <property type="evidence" value="ECO:0007669"/>
    <property type="project" value="UniProtKB-KW"/>
</dbReference>
<dbReference type="Gene3D" id="3.40.50.10860">
    <property type="entry name" value="Leucine Dehydrogenase, chain A, domain 1"/>
    <property type="match status" value="1"/>
</dbReference>
<dbReference type="Proteomes" id="UP000198943">
    <property type="component" value="Unassembled WGS sequence"/>
</dbReference>
<evidence type="ECO:0000256" key="2">
    <source>
        <dbReference type="ARBA" id="ARBA00023141"/>
    </source>
</evidence>
<keyword evidence="3" id="KW-0028">Amino-acid biosynthesis</keyword>
<feature type="binding site" evidence="3">
    <location>
        <position position="208"/>
    </location>
    <ligand>
        <name>NADP(+)</name>
        <dbReference type="ChEBI" id="CHEBI:58349"/>
    </ligand>
</feature>
<dbReference type="Gene3D" id="3.40.50.720">
    <property type="entry name" value="NAD(P)-binding Rossmann-like Domain"/>
    <property type="match status" value="1"/>
</dbReference>
<reference evidence="6" key="1">
    <citation type="submission" date="2016-10" db="EMBL/GenBank/DDBJ databases">
        <authorList>
            <person name="Varghese N."/>
            <person name="Submissions S."/>
        </authorList>
    </citation>
    <scope>NUCLEOTIDE SEQUENCE [LARGE SCALE GENOMIC DNA]</scope>
    <source>
        <strain evidence="6">DSM 11005</strain>
    </source>
</reference>
<keyword evidence="3" id="KW-0521">NADP</keyword>
<dbReference type="InterPro" id="IPR013708">
    <property type="entry name" value="Shikimate_DH-bd_N"/>
</dbReference>
<feature type="active site" description="Proton acceptor" evidence="3">
    <location>
        <position position="63"/>
    </location>
</feature>
<dbReference type="UniPathway" id="UPA00053">
    <property type="reaction ID" value="UER00087"/>
</dbReference>
<comment type="function">
    <text evidence="3">Involved in the biosynthesis of the chorismate, which leads to the biosynthesis of aromatic amino acids. Catalyzes the reversible NADPH linked reduction of 3-dehydroshikimate (DHSA) to yield shikimate (SA).</text>
</comment>
<proteinExistence type="inferred from homology"/>
<comment type="subunit">
    <text evidence="3">Homodimer.</text>
</comment>
<dbReference type="InterPro" id="IPR036291">
    <property type="entry name" value="NAD(P)-bd_dom_sf"/>
</dbReference>
<feature type="binding site" evidence="3">
    <location>
        <position position="231"/>
    </location>
    <ligand>
        <name>NADP(+)</name>
        <dbReference type="ChEBI" id="CHEBI:58349"/>
    </ligand>
</feature>
<evidence type="ECO:0000313" key="5">
    <source>
        <dbReference type="EMBL" id="SDC09049.1"/>
    </source>
</evidence>
<dbReference type="GO" id="GO:0008652">
    <property type="term" value="P:amino acid biosynthetic process"/>
    <property type="evidence" value="ECO:0007669"/>
    <property type="project" value="UniProtKB-KW"/>
</dbReference>
<evidence type="ECO:0000313" key="6">
    <source>
        <dbReference type="Proteomes" id="UP000198943"/>
    </source>
</evidence>
<dbReference type="SUPFAM" id="SSF51735">
    <property type="entry name" value="NAD(P)-binding Rossmann-fold domains"/>
    <property type="match status" value="1"/>
</dbReference>
<dbReference type="GO" id="GO:0050661">
    <property type="term" value="F:NADP binding"/>
    <property type="evidence" value="ECO:0007669"/>
    <property type="project" value="TreeGrafter"/>
</dbReference>
<dbReference type="EC" id="1.1.1.25" evidence="3"/>
<dbReference type="CDD" id="cd01065">
    <property type="entry name" value="NAD_bind_Shikimate_DH"/>
    <property type="match status" value="1"/>
</dbReference>
<comment type="similarity">
    <text evidence="3">Belongs to the shikimate dehydrogenase family.</text>
</comment>
<dbReference type="EMBL" id="FMYW01000002">
    <property type="protein sequence ID" value="SDC09049.1"/>
    <property type="molecule type" value="Genomic_DNA"/>
</dbReference>
<accession>A0A1G6IRA9</accession>
<keyword evidence="6" id="KW-1185">Reference proteome</keyword>